<dbReference type="InterPro" id="IPR026057">
    <property type="entry name" value="TBL_C"/>
</dbReference>
<evidence type="ECO:0000259" key="8">
    <source>
        <dbReference type="Pfam" id="PF14416"/>
    </source>
</evidence>
<evidence type="ECO:0000256" key="5">
    <source>
        <dbReference type="ARBA" id="ARBA00022989"/>
    </source>
</evidence>
<organism evidence="9 10">
    <name type="scientific">Oldenlandia corymbosa var. corymbosa</name>
    <dbReference type="NCBI Taxonomy" id="529605"/>
    <lineage>
        <taxon>Eukaryota</taxon>
        <taxon>Viridiplantae</taxon>
        <taxon>Streptophyta</taxon>
        <taxon>Embryophyta</taxon>
        <taxon>Tracheophyta</taxon>
        <taxon>Spermatophyta</taxon>
        <taxon>Magnoliopsida</taxon>
        <taxon>eudicotyledons</taxon>
        <taxon>Gunneridae</taxon>
        <taxon>Pentapetalae</taxon>
        <taxon>asterids</taxon>
        <taxon>lamiids</taxon>
        <taxon>Gentianales</taxon>
        <taxon>Rubiaceae</taxon>
        <taxon>Rubioideae</taxon>
        <taxon>Spermacoceae</taxon>
        <taxon>Hedyotis-Oldenlandia complex</taxon>
        <taxon>Oldenlandia</taxon>
    </lineage>
</organism>
<sequence>MMMVGKDQIFSFVKTPSLVIFGLCLATVTLLGGFRLRWPPNLVNFTIGRLGYYSTGGETCELFKGKWIWDEKRPPLYTNLTCKTLPDKKNCLLHGRTDSDYIRWRWKPAGCELPRFNPSKFLSIVRGKTLAFIGDSVGRNQMESLLCQLSTEESPNEVYKDAKDRFTTWQFPKHNFTLMVLWTRFLVNSSQTVVNSSVTGAFDLHLDKIDLNWAQNLPAVDIAIISDAQWFLRENYLYEGGELIGCIYCQDPKVTNLGPGFAIQRAFRAALNYINDCKDCSGILTLLRTYSPSHFENGTWKTGGSCLRTHPFGTEEIKDHVEDLDYRNIQVTEVETARKSGQKNGNAYGLLDVTEAMLMRPDGHPGLHWRRKKKGYSDCVHWCLPGPIDAWNELLLEVLRQHSPLPLRSKQHALRFN</sequence>
<evidence type="ECO:0000256" key="4">
    <source>
        <dbReference type="ARBA" id="ARBA00022968"/>
    </source>
</evidence>
<dbReference type="AlphaFoldDB" id="A0AAV1DT75"/>
<reference evidence="9" key="1">
    <citation type="submission" date="2023-03" db="EMBL/GenBank/DDBJ databases">
        <authorList>
            <person name="Julca I."/>
        </authorList>
    </citation>
    <scope>NUCLEOTIDE SEQUENCE</scope>
</reference>
<dbReference type="EMBL" id="OX459123">
    <property type="protein sequence ID" value="CAI9111081.1"/>
    <property type="molecule type" value="Genomic_DNA"/>
</dbReference>
<dbReference type="InterPro" id="IPR029962">
    <property type="entry name" value="TBL"/>
</dbReference>
<feature type="domain" description="Trichome birefringence-like N-terminal" evidence="8">
    <location>
        <begin position="59"/>
        <end position="112"/>
    </location>
</feature>
<evidence type="ECO:0000256" key="2">
    <source>
        <dbReference type="ARBA" id="ARBA00007727"/>
    </source>
</evidence>
<dbReference type="Pfam" id="PF13839">
    <property type="entry name" value="PC-Esterase"/>
    <property type="match status" value="1"/>
</dbReference>
<dbReference type="GO" id="GO:0016413">
    <property type="term" value="F:O-acetyltransferase activity"/>
    <property type="evidence" value="ECO:0007669"/>
    <property type="project" value="InterPro"/>
</dbReference>
<keyword evidence="6" id="KW-0472">Membrane</keyword>
<proteinExistence type="inferred from homology"/>
<keyword evidence="10" id="KW-1185">Reference proteome</keyword>
<dbReference type="GO" id="GO:0005794">
    <property type="term" value="C:Golgi apparatus"/>
    <property type="evidence" value="ECO:0007669"/>
    <property type="project" value="TreeGrafter"/>
</dbReference>
<accession>A0AAV1DT75</accession>
<dbReference type="Proteomes" id="UP001161247">
    <property type="component" value="Chromosome 6"/>
</dbReference>
<dbReference type="GO" id="GO:0016020">
    <property type="term" value="C:membrane"/>
    <property type="evidence" value="ECO:0007669"/>
    <property type="project" value="UniProtKB-SubCell"/>
</dbReference>
<dbReference type="PANTHER" id="PTHR32285">
    <property type="entry name" value="PROTEIN TRICHOME BIREFRINGENCE-LIKE 9-RELATED"/>
    <property type="match status" value="1"/>
</dbReference>
<keyword evidence="5" id="KW-1133">Transmembrane helix</keyword>
<evidence type="ECO:0000313" key="9">
    <source>
        <dbReference type="EMBL" id="CAI9111081.1"/>
    </source>
</evidence>
<evidence type="ECO:0000313" key="10">
    <source>
        <dbReference type="Proteomes" id="UP001161247"/>
    </source>
</evidence>
<comment type="subcellular location">
    <subcellularLocation>
        <location evidence="1">Membrane</location>
        <topology evidence="1">Single-pass membrane protein</topology>
    </subcellularLocation>
</comment>
<evidence type="ECO:0000256" key="6">
    <source>
        <dbReference type="ARBA" id="ARBA00023136"/>
    </source>
</evidence>
<keyword evidence="3" id="KW-0812">Transmembrane</keyword>
<dbReference type="InterPro" id="IPR025846">
    <property type="entry name" value="TBL_N"/>
</dbReference>
<protein>
    <submittedName>
        <fullName evidence="9">OLC1v1011218C1</fullName>
    </submittedName>
</protein>
<comment type="similarity">
    <text evidence="2">Belongs to the PC-esterase family. TBL subfamily.</text>
</comment>
<feature type="domain" description="Trichome birefringence-like C-terminal" evidence="7">
    <location>
        <begin position="113"/>
        <end position="397"/>
    </location>
</feature>
<evidence type="ECO:0000259" key="7">
    <source>
        <dbReference type="Pfam" id="PF13839"/>
    </source>
</evidence>
<evidence type="ECO:0000256" key="1">
    <source>
        <dbReference type="ARBA" id="ARBA00004167"/>
    </source>
</evidence>
<dbReference type="PANTHER" id="PTHR32285:SF28">
    <property type="entry name" value="XYLOGLUCAN O-ACETYLTRANSFERASE 2"/>
    <property type="match status" value="1"/>
</dbReference>
<name>A0AAV1DT75_OLDCO</name>
<gene>
    <name evidence="9" type="ORF">OLC1_LOCUS18588</name>
</gene>
<evidence type="ECO:0000256" key="3">
    <source>
        <dbReference type="ARBA" id="ARBA00022692"/>
    </source>
</evidence>
<keyword evidence="4" id="KW-0735">Signal-anchor</keyword>
<dbReference type="Pfam" id="PF14416">
    <property type="entry name" value="PMR5N"/>
    <property type="match status" value="1"/>
</dbReference>